<dbReference type="OrthoDB" id="753046at2"/>
<evidence type="ECO:0000313" key="5">
    <source>
        <dbReference type="Proteomes" id="UP000266183"/>
    </source>
</evidence>
<accession>A0A385SPQ6</accession>
<evidence type="ECO:0000256" key="1">
    <source>
        <dbReference type="ARBA" id="ARBA00022729"/>
    </source>
</evidence>
<dbReference type="AlphaFoldDB" id="A0A385SPQ6"/>
<evidence type="ECO:0000256" key="2">
    <source>
        <dbReference type="SAM" id="SignalP"/>
    </source>
</evidence>
<dbReference type="Pfam" id="PF13505">
    <property type="entry name" value="OMP_b-brl"/>
    <property type="match status" value="1"/>
</dbReference>
<keyword evidence="5" id="KW-1185">Reference proteome</keyword>
<feature type="domain" description="Outer membrane protein beta-barrel" evidence="3">
    <location>
        <begin position="11"/>
        <end position="183"/>
    </location>
</feature>
<proteinExistence type="predicted"/>
<dbReference type="SUPFAM" id="SSF56925">
    <property type="entry name" value="OMPA-like"/>
    <property type="match status" value="1"/>
</dbReference>
<dbReference type="EMBL" id="CP032382">
    <property type="protein sequence ID" value="AYB31945.1"/>
    <property type="molecule type" value="Genomic_DNA"/>
</dbReference>
<dbReference type="RefSeq" id="WP_119755206.1">
    <property type="nucleotide sequence ID" value="NZ_CP032382.1"/>
</dbReference>
<evidence type="ECO:0000313" key="4">
    <source>
        <dbReference type="EMBL" id="AYB31945.1"/>
    </source>
</evidence>
<dbReference type="InterPro" id="IPR011250">
    <property type="entry name" value="OMP/PagP_B-barrel"/>
</dbReference>
<sequence length="208" mass="23384">MKFILVFCLAVLLCITAGHAQSNTEEKHRKPSYYFNGGIGLYSPIKTHSALNETGFASSFQFQIDYKKHLFGRLFFDQYNISFHTMYTARDGATLFINGKLPSTIPGLEVGYRWQIRKFSPYIYAGTGIAITDVPFLEESSTSKDVVLTSDSRSSFTYRGGVGVTVKLSKFFILYLESQYLSFPIATQVYNGTLDGVCLQFGFKTPLQ</sequence>
<feature type="signal peptide" evidence="2">
    <location>
        <begin position="1"/>
        <end position="20"/>
    </location>
</feature>
<name>A0A385SPQ6_9BACT</name>
<dbReference type="KEGG" id="chk:D4L85_15835"/>
<gene>
    <name evidence="4" type="ORF">D4L85_15835</name>
</gene>
<dbReference type="InterPro" id="IPR027385">
    <property type="entry name" value="Beta-barrel_OMP"/>
</dbReference>
<reference evidence="5" key="1">
    <citation type="submission" date="2018-09" db="EMBL/GenBank/DDBJ databases">
        <title>Chryseolinea sp. KIS68-18 isolated from soil.</title>
        <authorList>
            <person name="Weon H.-Y."/>
            <person name="Kwon S.-W."/>
            <person name="Lee S.A."/>
        </authorList>
    </citation>
    <scope>NUCLEOTIDE SEQUENCE [LARGE SCALE GENOMIC DNA]</scope>
    <source>
        <strain evidence="5">KIS68-18</strain>
    </source>
</reference>
<keyword evidence="1 2" id="KW-0732">Signal</keyword>
<evidence type="ECO:0000259" key="3">
    <source>
        <dbReference type="Pfam" id="PF13505"/>
    </source>
</evidence>
<organism evidence="4 5">
    <name type="scientific">Chryseolinea soli</name>
    <dbReference type="NCBI Taxonomy" id="2321403"/>
    <lineage>
        <taxon>Bacteria</taxon>
        <taxon>Pseudomonadati</taxon>
        <taxon>Bacteroidota</taxon>
        <taxon>Cytophagia</taxon>
        <taxon>Cytophagales</taxon>
        <taxon>Fulvivirgaceae</taxon>
        <taxon>Chryseolinea</taxon>
    </lineage>
</organism>
<dbReference type="Gene3D" id="2.40.160.20">
    <property type="match status" value="1"/>
</dbReference>
<dbReference type="Proteomes" id="UP000266183">
    <property type="component" value="Chromosome"/>
</dbReference>
<protein>
    <recommendedName>
        <fullName evidence="3">Outer membrane protein beta-barrel domain-containing protein</fullName>
    </recommendedName>
</protein>
<feature type="chain" id="PRO_5017277038" description="Outer membrane protein beta-barrel domain-containing protein" evidence="2">
    <location>
        <begin position="21"/>
        <end position="208"/>
    </location>
</feature>